<dbReference type="Pfam" id="PF01381">
    <property type="entry name" value="HTH_3"/>
    <property type="match status" value="1"/>
</dbReference>
<dbReference type="GO" id="GO:0003677">
    <property type="term" value="F:DNA binding"/>
    <property type="evidence" value="ECO:0007669"/>
    <property type="project" value="UniProtKB-KW"/>
</dbReference>
<dbReference type="CDD" id="cd00093">
    <property type="entry name" value="HTH_XRE"/>
    <property type="match status" value="1"/>
</dbReference>
<evidence type="ECO:0000313" key="4">
    <source>
        <dbReference type="EMBL" id="NME67366.1"/>
    </source>
</evidence>
<accession>A0A7X9RSP8</accession>
<dbReference type="PANTHER" id="PTHR46797:SF1">
    <property type="entry name" value="METHYLPHOSPHONATE SYNTHASE"/>
    <property type="match status" value="1"/>
</dbReference>
<comment type="similarity">
    <text evidence="1">Belongs to the short-chain fatty acyl-CoA assimilation regulator (ScfR) family.</text>
</comment>
<comment type="caution">
    <text evidence="4">The sequence shown here is derived from an EMBL/GenBank/DDBJ whole genome shotgun (WGS) entry which is preliminary data.</text>
</comment>
<dbReference type="SMART" id="SM00530">
    <property type="entry name" value="HTH_XRE"/>
    <property type="match status" value="1"/>
</dbReference>
<dbReference type="EMBL" id="JABANE010000010">
    <property type="protein sequence ID" value="NME67366.1"/>
    <property type="molecule type" value="Genomic_DNA"/>
</dbReference>
<dbReference type="InterPro" id="IPR001387">
    <property type="entry name" value="Cro/C1-type_HTH"/>
</dbReference>
<evidence type="ECO:0000256" key="2">
    <source>
        <dbReference type="ARBA" id="ARBA00023125"/>
    </source>
</evidence>
<dbReference type="Pfam" id="PF06114">
    <property type="entry name" value="Peptidase_M78"/>
    <property type="match status" value="1"/>
</dbReference>
<reference evidence="4 5" key="1">
    <citation type="submission" date="2020-04" db="EMBL/GenBank/DDBJ databases">
        <title>Flammeovirga sp. SR4, a novel species isolated from seawater.</title>
        <authorList>
            <person name="Wang X."/>
        </authorList>
    </citation>
    <scope>NUCLEOTIDE SEQUENCE [LARGE SCALE GENOMIC DNA]</scope>
    <source>
        <strain evidence="4 5">ATCC 23126</strain>
    </source>
</reference>
<name>A0A7X9RSP8_9BACT</name>
<dbReference type="AlphaFoldDB" id="A0A7X9RSP8"/>
<sequence length="500" mass="58049">MLEENIRLIFGLKVRMHRQEQKLSLSELAKKAEMSVSYINEIEKGKKYPKRNKITSLAAALKVSYDELVSLKISKKLGAISKLLNSNILQELPLDVFGLEPRNLLELMSDAPSKLSAFINTIVEISRNYNLTVENFYFSVLRSYQEIHDNYFEEVEIAAKEFRRKIIDDERPLEIQLRQYLTTFCNYRIDEESLSEHEPLDTLRTVIKVEDDGTNVLMINKKLNARRRTFIYAREAAFQVLNLTERSMTYSWMQVKSFDMLFNDYMATYFAGAFLVPEEKLVEDLQDIVHSNSFSNEKMLNLIKKHNTSPETFLHRLTSILPKHFGLSKIFFLRLDHIPGSNRYSLTKELHLDGLHSPHGTVLSEHYCRRWVSLKIFEDLEQARAEGKEDEYICDAQTSRYITSGKEYFCISVARALPLVDETIDTSITIGFLINDNFKEKSKLWQSEKVRMEFVNETCERCPSVDCQVRASDSIVLKKEQQEKERIAALEAILGKPVVS</sequence>
<evidence type="ECO:0000313" key="5">
    <source>
        <dbReference type="Proteomes" id="UP000576082"/>
    </source>
</evidence>
<protein>
    <submittedName>
        <fullName evidence="4">Helix-turn-helix domain-containing protein</fullName>
    </submittedName>
</protein>
<proteinExistence type="inferred from homology"/>
<dbReference type="PROSITE" id="PS50943">
    <property type="entry name" value="HTH_CROC1"/>
    <property type="match status" value="1"/>
</dbReference>
<gene>
    <name evidence="4" type="ORF">HHU12_05260</name>
</gene>
<evidence type="ECO:0000256" key="1">
    <source>
        <dbReference type="ARBA" id="ARBA00007227"/>
    </source>
</evidence>
<evidence type="ECO:0000259" key="3">
    <source>
        <dbReference type="PROSITE" id="PS50943"/>
    </source>
</evidence>
<feature type="domain" description="HTH cro/C1-type" evidence="3">
    <location>
        <begin position="14"/>
        <end position="68"/>
    </location>
</feature>
<dbReference type="Gene3D" id="1.10.260.40">
    <property type="entry name" value="lambda repressor-like DNA-binding domains"/>
    <property type="match status" value="1"/>
</dbReference>
<dbReference type="GO" id="GO:0005829">
    <property type="term" value="C:cytosol"/>
    <property type="evidence" value="ECO:0007669"/>
    <property type="project" value="TreeGrafter"/>
</dbReference>
<keyword evidence="5" id="KW-1185">Reference proteome</keyword>
<dbReference type="InterPro" id="IPR010359">
    <property type="entry name" value="IrrE_HExxH"/>
</dbReference>
<dbReference type="GO" id="GO:0003700">
    <property type="term" value="F:DNA-binding transcription factor activity"/>
    <property type="evidence" value="ECO:0007669"/>
    <property type="project" value="TreeGrafter"/>
</dbReference>
<dbReference type="InterPro" id="IPR010982">
    <property type="entry name" value="Lambda_DNA-bd_dom_sf"/>
</dbReference>
<organism evidence="4 5">
    <name type="scientific">Flammeovirga aprica JL-4</name>
    <dbReference type="NCBI Taxonomy" id="694437"/>
    <lineage>
        <taxon>Bacteria</taxon>
        <taxon>Pseudomonadati</taxon>
        <taxon>Bacteroidota</taxon>
        <taxon>Cytophagia</taxon>
        <taxon>Cytophagales</taxon>
        <taxon>Flammeovirgaceae</taxon>
        <taxon>Flammeovirga</taxon>
    </lineage>
</organism>
<keyword evidence="2" id="KW-0238">DNA-binding</keyword>
<dbReference type="Proteomes" id="UP000576082">
    <property type="component" value="Unassembled WGS sequence"/>
</dbReference>
<dbReference type="SUPFAM" id="SSF47413">
    <property type="entry name" value="lambda repressor-like DNA-binding domains"/>
    <property type="match status" value="1"/>
</dbReference>
<dbReference type="InterPro" id="IPR050807">
    <property type="entry name" value="TransReg_Diox_bact_type"/>
</dbReference>
<dbReference type="PANTHER" id="PTHR46797">
    <property type="entry name" value="HTH-TYPE TRANSCRIPTIONAL REGULATOR"/>
    <property type="match status" value="1"/>
</dbReference>